<feature type="transmembrane region" description="Helical" evidence="6">
    <location>
        <begin position="249"/>
        <end position="275"/>
    </location>
</feature>
<dbReference type="EMBL" id="WOWS01000004">
    <property type="protein sequence ID" value="MUU79062.1"/>
    <property type="molecule type" value="Genomic_DNA"/>
</dbReference>
<keyword evidence="5 6" id="KW-0472">Membrane</keyword>
<reference evidence="7 8" key="1">
    <citation type="submission" date="2019-12" db="EMBL/GenBank/DDBJ databases">
        <authorList>
            <person name="Li J."/>
        </authorList>
    </citation>
    <scope>NUCLEOTIDE SEQUENCE [LARGE SCALE GENOMIC DNA]</scope>
    <source>
        <strain evidence="7 8">HL2-2</strain>
    </source>
</reference>
<dbReference type="RefSeq" id="WP_157364135.1">
    <property type="nucleotide sequence ID" value="NZ_WOWS01000004.1"/>
</dbReference>
<feature type="transmembrane region" description="Helical" evidence="6">
    <location>
        <begin position="409"/>
        <end position="435"/>
    </location>
</feature>
<proteinExistence type="predicted"/>
<comment type="subcellular location">
    <subcellularLocation>
        <location evidence="1">Cell membrane</location>
        <topology evidence="1">Multi-pass membrane protein</topology>
    </subcellularLocation>
</comment>
<evidence type="ECO:0000256" key="3">
    <source>
        <dbReference type="ARBA" id="ARBA00022692"/>
    </source>
</evidence>
<feature type="transmembrane region" description="Helical" evidence="6">
    <location>
        <begin position="296"/>
        <end position="318"/>
    </location>
</feature>
<feature type="transmembrane region" description="Helical" evidence="6">
    <location>
        <begin position="109"/>
        <end position="130"/>
    </location>
</feature>
<comment type="caution">
    <text evidence="7">The sequence shown here is derived from an EMBL/GenBank/DDBJ whole genome shotgun (WGS) entry which is preliminary data.</text>
</comment>
<evidence type="ECO:0000256" key="5">
    <source>
        <dbReference type="ARBA" id="ARBA00023136"/>
    </source>
</evidence>
<keyword evidence="2" id="KW-1003">Cell membrane</keyword>
<name>A0A6L6UDS5_9FLAO</name>
<feature type="transmembrane region" description="Helical" evidence="6">
    <location>
        <begin position="358"/>
        <end position="377"/>
    </location>
</feature>
<feature type="transmembrane region" description="Helical" evidence="6">
    <location>
        <begin position="330"/>
        <end position="351"/>
    </location>
</feature>
<protein>
    <submittedName>
        <fullName evidence="7">Oligosaccharide flippase family protein</fullName>
    </submittedName>
</protein>
<feature type="transmembrane region" description="Helical" evidence="6">
    <location>
        <begin position="212"/>
        <end position="229"/>
    </location>
</feature>
<accession>A0A6L6UDS5</accession>
<feature type="transmembrane region" description="Helical" evidence="6">
    <location>
        <begin position="383"/>
        <end position="402"/>
    </location>
</feature>
<keyword evidence="4 6" id="KW-1133">Transmembrane helix</keyword>
<feature type="transmembrane region" description="Helical" evidence="6">
    <location>
        <begin position="142"/>
        <end position="161"/>
    </location>
</feature>
<organism evidence="7 8">
    <name type="scientific">Winogradskyella endarachnes</name>
    <dbReference type="NCBI Taxonomy" id="2681965"/>
    <lineage>
        <taxon>Bacteria</taxon>
        <taxon>Pseudomonadati</taxon>
        <taxon>Bacteroidota</taxon>
        <taxon>Flavobacteriia</taxon>
        <taxon>Flavobacteriales</taxon>
        <taxon>Flavobacteriaceae</taxon>
        <taxon>Winogradskyella</taxon>
    </lineage>
</organism>
<evidence type="ECO:0000313" key="7">
    <source>
        <dbReference type="EMBL" id="MUU79062.1"/>
    </source>
</evidence>
<sequence length="477" mass="55060">MKTQLKYSASNFIRLLETLVLNIGLARVILDVSEFGKLQQFFVILTFAVTVASSFPTSLNYYISKYTTLLEKNALYKRFFFSMMFFSVLAAFLFFVLKDKLALWFENDFFPIYIVYFVFIILFKITNTFFSNFFLFSNKLNYLNVTSFLFLISYLGGFFYFGTHEFTITEILQFFLIYEIVKFVVFSIPFAKSFKTFNFKTDVNLKNEELKFVLPTIFLVLAGILNMQIDKYMISGLETPEVFAFYQVGAFNIPFIAVITTSLFTVVTPQITELLRANNIAETLKITKATTKQTSVLLLPIIVFCFLFSAEIIIFLFGSRFEASGSIFKIYTLRFLISVFPFSIFMGIIGLKNLAPIHVIASAVVNVFCNLILIPIYGNIGAVIATLIASYTTVIIPILFINRRLSTNLLSYFPVVQFFKVIVVSALVAIPFYYIAKNLFITDEKKYYIVPLSIFYYLITLLILERKFFKNLLNKFK</sequence>
<keyword evidence="3 6" id="KW-0812">Transmembrane</keyword>
<dbReference type="AlphaFoldDB" id="A0A6L6UDS5"/>
<feature type="transmembrane region" description="Helical" evidence="6">
    <location>
        <begin position="42"/>
        <end position="63"/>
    </location>
</feature>
<feature type="transmembrane region" description="Helical" evidence="6">
    <location>
        <begin position="12"/>
        <end position="30"/>
    </location>
</feature>
<evidence type="ECO:0000256" key="6">
    <source>
        <dbReference type="SAM" id="Phobius"/>
    </source>
</evidence>
<feature type="transmembrane region" description="Helical" evidence="6">
    <location>
        <begin position="447"/>
        <end position="464"/>
    </location>
</feature>
<dbReference type="PANTHER" id="PTHR30250">
    <property type="entry name" value="PST FAMILY PREDICTED COLANIC ACID TRANSPORTER"/>
    <property type="match status" value="1"/>
</dbReference>
<evidence type="ECO:0000256" key="1">
    <source>
        <dbReference type="ARBA" id="ARBA00004651"/>
    </source>
</evidence>
<evidence type="ECO:0000256" key="4">
    <source>
        <dbReference type="ARBA" id="ARBA00022989"/>
    </source>
</evidence>
<dbReference type="PANTHER" id="PTHR30250:SF11">
    <property type="entry name" value="O-ANTIGEN TRANSPORTER-RELATED"/>
    <property type="match status" value="1"/>
</dbReference>
<keyword evidence="8" id="KW-1185">Reference proteome</keyword>
<dbReference type="Proteomes" id="UP000478208">
    <property type="component" value="Unassembled WGS sequence"/>
</dbReference>
<feature type="transmembrane region" description="Helical" evidence="6">
    <location>
        <begin position="75"/>
        <end position="97"/>
    </location>
</feature>
<dbReference type="GO" id="GO:0005886">
    <property type="term" value="C:plasma membrane"/>
    <property type="evidence" value="ECO:0007669"/>
    <property type="project" value="UniProtKB-SubCell"/>
</dbReference>
<dbReference type="InterPro" id="IPR050833">
    <property type="entry name" value="Poly_Biosynth_Transport"/>
</dbReference>
<evidence type="ECO:0000313" key="8">
    <source>
        <dbReference type="Proteomes" id="UP000478208"/>
    </source>
</evidence>
<feature type="transmembrane region" description="Helical" evidence="6">
    <location>
        <begin position="173"/>
        <end position="191"/>
    </location>
</feature>
<gene>
    <name evidence="7" type="ORF">GN138_11445</name>
</gene>
<evidence type="ECO:0000256" key="2">
    <source>
        <dbReference type="ARBA" id="ARBA00022475"/>
    </source>
</evidence>